<name>A0A0E3PXR3_METMZ</name>
<dbReference type="AlphaFoldDB" id="A0A0E3PXR3"/>
<dbReference type="InterPro" id="IPR036249">
    <property type="entry name" value="Thioredoxin-like_sf"/>
</dbReference>
<gene>
    <name evidence="2" type="ORF">MSMAW_1589</name>
</gene>
<dbReference type="InterPro" id="IPR002109">
    <property type="entry name" value="Glutaredoxin"/>
</dbReference>
<protein>
    <recommendedName>
        <fullName evidence="1">Glutaredoxin domain-containing protein</fullName>
    </recommendedName>
</protein>
<dbReference type="SUPFAM" id="SSF52833">
    <property type="entry name" value="Thioredoxin-like"/>
    <property type="match status" value="1"/>
</dbReference>
<proteinExistence type="predicted"/>
<accession>A0A0E3PXR3</accession>
<organism evidence="2 3">
    <name type="scientific">Methanosarcina mazei WWM610</name>
    <dbReference type="NCBI Taxonomy" id="1434117"/>
    <lineage>
        <taxon>Archaea</taxon>
        <taxon>Methanobacteriati</taxon>
        <taxon>Methanobacteriota</taxon>
        <taxon>Stenosarchaea group</taxon>
        <taxon>Methanomicrobia</taxon>
        <taxon>Methanosarcinales</taxon>
        <taxon>Methanosarcinaceae</taxon>
        <taxon>Methanosarcina</taxon>
    </lineage>
</organism>
<dbReference type="EMBL" id="CP009509">
    <property type="protein sequence ID" value="AKB40580.1"/>
    <property type="molecule type" value="Genomic_DNA"/>
</dbReference>
<dbReference type="RefSeq" id="WP_048037899.1">
    <property type="nucleotide sequence ID" value="NZ_CP009509.1"/>
</dbReference>
<dbReference type="PROSITE" id="PS51354">
    <property type="entry name" value="GLUTAREDOXIN_2"/>
    <property type="match status" value="1"/>
</dbReference>
<evidence type="ECO:0000259" key="1">
    <source>
        <dbReference type="Pfam" id="PF00462"/>
    </source>
</evidence>
<dbReference type="HOGENOM" id="CLU_026126_9_1_2"/>
<sequence length="92" mass="10454">MVKISIYIISTCPVCRKTKEFFRKRGIPFDFVDFDLASEREQDRIAAEMVNGTCDTGFPFVRIGDVVVIGFSPERFEQLLKSENLEQAASQA</sequence>
<dbReference type="Pfam" id="PF00462">
    <property type="entry name" value="Glutaredoxin"/>
    <property type="match status" value="1"/>
</dbReference>
<dbReference type="PATRIC" id="fig|1434117.4.peg.2023"/>
<reference evidence="2 3" key="1">
    <citation type="submission" date="2014-07" db="EMBL/GenBank/DDBJ databases">
        <title>Methanogenic archaea and the global carbon cycle.</title>
        <authorList>
            <person name="Henriksen J.R."/>
            <person name="Luke J."/>
            <person name="Reinhart S."/>
            <person name="Benedict M.N."/>
            <person name="Youngblut N.D."/>
            <person name="Metcalf M.E."/>
            <person name="Whitaker R.J."/>
            <person name="Metcalf W.W."/>
        </authorList>
    </citation>
    <scope>NUCLEOTIDE SEQUENCE [LARGE SCALE GENOMIC DNA]</scope>
    <source>
        <strain evidence="2 3">WWM610</strain>
    </source>
</reference>
<dbReference type="Proteomes" id="UP000033058">
    <property type="component" value="Chromosome"/>
</dbReference>
<evidence type="ECO:0000313" key="2">
    <source>
        <dbReference type="EMBL" id="AKB40580.1"/>
    </source>
</evidence>
<dbReference type="GeneID" id="24851290"/>
<feature type="domain" description="Glutaredoxin" evidence="1">
    <location>
        <begin position="4"/>
        <end position="68"/>
    </location>
</feature>
<evidence type="ECO:0000313" key="3">
    <source>
        <dbReference type="Proteomes" id="UP000033058"/>
    </source>
</evidence>
<dbReference type="CDD" id="cd02976">
    <property type="entry name" value="NrdH"/>
    <property type="match status" value="1"/>
</dbReference>
<dbReference type="Gene3D" id="3.40.30.10">
    <property type="entry name" value="Glutaredoxin"/>
    <property type="match status" value="1"/>
</dbReference>